<organism evidence="2">
    <name type="scientific">Streptomyces globisporus</name>
    <dbReference type="NCBI Taxonomy" id="1908"/>
    <lineage>
        <taxon>Bacteria</taxon>
        <taxon>Bacillati</taxon>
        <taxon>Actinomycetota</taxon>
        <taxon>Actinomycetes</taxon>
        <taxon>Kitasatosporales</taxon>
        <taxon>Streptomycetaceae</taxon>
        <taxon>Streptomyces</taxon>
    </lineage>
</organism>
<feature type="region of interest" description="Disordered" evidence="1">
    <location>
        <begin position="1"/>
        <end position="24"/>
    </location>
</feature>
<evidence type="ECO:0000256" key="1">
    <source>
        <dbReference type="SAM" id="MobiDB-lite"/>
    </source>
</evidence>
<name>A0A927GNZ7_STRGL</name>
<dbReference type="AlphaFoldDB" id="A0A927GNZ7"/>
<sequence length="59" mass="6257">MTAWSTPASGRGRSPMLFTDENLGQPKPWTAALLLEPTATPARRAAPSSSTRSRPPHAA</sequence>
<protein>
    <submittedName>
        <fullName evidence="2">Uncharacterized protein</fullName>
    </submittedName>
</protein>
<reference evidence="2" key="1">
    <citation type="journal article" date="2020" name="PLoS ONE">
        <title>Isolation and characterization of Streptomyces bacteriophages and Streptomyces strains encoding biosynthetic arsenals: Streptomyces strains and phages for antibiotic discovery.</title>
        <authorList>
            <person name="Montano E.T."/>
            <person name="Nideffer J.F."/>
            <person name="Brumage L."/>
            <person name="Erb M."/>
            <person name="Derman A.I."/>
            <person name="Davis J.P."/>
            <person name="Estrada E."/>
            <person name="Fu S."/>
            <person name="Le D."/>
            <person name="Vuppala A."/>
            <person name="Tran C."/>
            <person name="Luterstein E."/>
            <person name="Lakkaraju S."/>
            <person name="Panchagnula S."/>
            <person name="Ren C."/>
            <person name="Doan J."/>
            <person name="Tran S."/>
            <person name="Soriano J."/>
            <person name="Fujita Y."/>
            <person name="Gutala P."/>
            <person name="Fujii Q."/>
            <person name="Lee M."/>
            <person name="Bui A."/>
            <person name="Villarreal C."/>
            <person name="Shing S.R."/>
            <person name="Kim S."/>
            <person name="Freeman D."/>
            <person name="Racha V."/>
            <person name="Ho A."/>
            <person name="Kumar P."/>
            <person name="Falah K."/>
            <person name="Dawson T."/>
            <person name="Enustun E."/>
            <person name="Prichard A."/>
            <person name="Gomez A."/>
            <person name="Khanna K."/>
            <person name="Trigg S."/>
            <person name="Fernandez L."/>
            <person name="Pogliano K."/>
            <person name="Pogliano J."/>
        </authorList>
    </citation>
    <scope>NUCLEOTIDE SEQUENCE</scope>
    <source>
        <strain evidence="2">QF2</strain>
    </source>
</reference>
<gene>
    <name evidence="2" type="ORF">ID875_21330</name>
</gene>
<dbReference type="EMBL" id="JACWUS010000005">
    <property type="protein sequence ID" value="MBD2829908.1"/>
    <property type="molecule type" value="Genomic_DNA"/>
</dbReference>
<evidence type="ECO:0000313" key="2">
    <source>
        <dbReference type="EMBL" id="MBD2829908.1"/>
    </source>
</evidence>
<accession>A0A927GNZ7</accession>
<comment type="caution">
    <text evidence="2">The sequence shown here is derived from an EMBL/GenBank/DDBJ whole genome shotgun (WGS) entry which is preliminary data.</text>
</comment>
<proteinExistence type="predicted"/>
<feature type="region of interest" description="Disordered" evidence="1">
    <location>
        <begin position="36"/>
        <end position="59"/>
    </location>
</feature>
<feature type="compositionally biased region" description="Low complexity" evidence="1">
    <location>
        <begin position="36"/>
        <end position="53"/>
    </location>
</feature>